<dbReference type="GO" id="GO:0031969">
    <property type="term" value="C:chloroplast membrane"/>
    <property type="evidence" value="ECO:0007669"/>
    <property type="project" value="UniProtKB-SubCell"/>
</dbReference>
<evidence type="ECO:0000256" key="6">
    <source>
        <dbReference type="ARBA" id="ARBA00023136"/>
    </source>
</evidence>
<feature type="transmembrane region" description="Helical" evidence="7">
    <location>
        <begin position="281"/>
        <end position="303"/>
    </location>
</feature>
<evidence type="ECO:0000256" key="2">
    <source>
        <dbReference type="ARBA" id="ARBA00005985"/>
    </source>
</evidence>
<dbReference type="PANTHER" id="PTHR43009:SF8">
    <property type="entry name" value="HOMOGENTISATE PHYTYLTRANSFERASE"/>
    <property type="match status" value="1"/>
</dbReference>
<feature type="transmembrane region" description="Helical" evidence="7">
    <location>
        <begin position="225"/>
        <end position="242"/>
    </location>
</feature>
<dbReference type="NCBIfam" id="NF009525">
    <property type="entry name" value="PRK12887.1"/>
    <property type="match status" value="1"/>
</dbReference>
<dbReference type="Proteomes" id="UP000235145">
    <property type="component" value="Unassembled WGS sequence"/>
</dbReference>
<dbReference type="Gene3D" id="1.20.120.1780">
    <property type="entry name" value="UbiA prenyltransferase"/>
    <property type="match status" value="1"/>
</dbReference>
<comment type="caution">
    <text evidence="8">The sequence shown here is derived from an EMBL/GenBank/DDBJ whole genome shotgun (WGS) entry which is preliminary data.</text>
</comment>
<sequence>MKSMLIGSALKSSSSSSLRPPFLATAVASCDHERVKVSRIQVRKTTFGHSNSIFGRMNHQQSRKHNDPESDNKYFTEVHRHQRQIKKVLAVDASKGFVLRPQIDGKSLGTTLEVIYRYSKVYTLQGTVLSIVSISLLAIQKLSDFTPLFFVGLLQAVIGGALANLYVASINQLSDVDIDKINKPHLPLASGELSIETGTRLTFLYAILGFCLGWSIKSWPLKLGLFLWYAVGTAYSVHLPLLRWKRDPALAAMSVWSLQGAIIPILFNLHAQTLIHGRPLLVSKHVIFVSGIMSIYAVVAALFKDIPDVEGDKINGVNSLASKVGTKPVFWLCIGLLEMAYGMAILIGLLSTGFWTRLMMVIGHSILGFILWREANLVDLKNNEAIESFYLFIWKLYGVEYLLVPFLRF</sequence>
<dbReference type="PANTHER" id="PTHR43009">
    <property type="entry name" value="HOMOGENTISATE SOLANESYLTRANSFERASE, CHLOROPLASTIC"/>
    <property type="match status" value="1"/>
</dbReference>
<evidence type="ECO:0000256" key="1">
    <source>
        <dbReference type="ARBA" id="ARBA00004508"/>
    </source>
</evidence>
<dbReference type="Gene3D" id="1.10.357.140">
    <property type="entry name" value="UbiA prenyltransferase"/>
    <property type="match status" value="1"/>
</dbReference>
<evidence type="ECO:0000256" key="4">
    <source>
        <dbReference type="ARBA" id="ARBA00022692"/>
    </source>
</evidence>
<dbReference type="Pfam" id="PF01040">
    <property type="entry name" value="UbiA"/>
    <property type="match status" value="1"/>
</dbReference>
<evidence type="ECO:0000256" key="3">
    <source>
        <dbReference type="ARBA" id="ARBA00022679"/>
    </source>
</evidence>
<keyword evidence="4 7" id="KW-0812">Transmembrane</keyword>
<feature type="transmembrane region" description="Helical" evidence="7">
    <location>
        <begin position="121"/>
        <end position="139"/>
    </location>
</feature>
<evidence type="ECO:0000313" key="8">
    <source>
        <dbReference type="EMBL" id="KAJ0206356.1"/>
    </source>
</evidence>
<keyword evidence="3" id="KW-0808">Transferase</keyword>
<protein>
    <submittedName>
        <fullName evidence="8">Uncharacterized protein</fullName>
    </submittedName>
</protein>
<comment type="similarity">
    <text evidence="2">Belongs to the UbiA prenyltransferase family.</text>
</comment>
<feature type="transmembrane region" description="Helical" evidence="7">
    <location>
        <begin position="201"/>
        <end position="219"/>
    </location>
</feature>
<dbReference type="GO" id="GO:0016765">
    <property type="term" value="F:transferase activity, transferring alkyl or aryl (other than methyl) groups"/>
    <property type="evidence" value="ECO:0007669"/>
    <property type="project" value="InterPro"/>
</dbReference>
<feature type="transmembrane region" description="Helical" evidence="7">
    <location>
        <begin position="145"/>
        <end position="167"/>
    </location>
</feature>
<dbReference type="PROSITE" id="PS51257">
    <property type="entry name" value="PROKAR_LIPOPROTEIN"/>
    <property type="match status" value="1"/>
</dbReference>
<name>A0A9R1VHB6_LACSA</name>
<gene>
    <name evidence="8" type="ORF">LSAT_V11C500264820</name>
</gene>
<dbReference type="InterPro" id="IPR000537">
    <property type="entry name" value="UbiA_prenyltransferase"/>
</dbReference>
<feature type="transmembrane region" description="Helical" evidence="7">
    <location>
        <begin position="329"/>
        <end position="348"/>
    </location>
</feature>
<keyword evidence="6 7" id="KW-0472">Membrane</keyword>
<organism evidence="8 9">
    <name type="scientific">Lactuca sativa</name>
    <name type="common">Garden lettuce</name>
    <dbReference type="NCBI Taxonomy" id="4236"/>
    <lineage>
        <taxon>Eukaryota</taxon>
        <taxon>Viridiplantae</taxon>
        <taxon>Streptophyta</taxon>
        <taxon>Embryophyta</taxon>
        <taxon>Tracheophyta</taxon>
        <taxon>Spermatophyta</taxon>
        <taxon>Magnoliopsida</taxon>
        <taxon>eudicotyledons</taxon>
        <taxon>Gunneridae</taxon>
        <taxon>Pentapetalae</taxon>
        <taxon>asterids</taxon>
        <taxon>campanulids</taxon>
        <taxon>Asterales</taxon>
        <taxon>Asteraceae</taxon>
        <taxon>Cichorioideae</taxon>
        <taxon>Cichorieae</taxon>
        <taxon>Lactucinae</taxon>
        <taxon>Lactuca</taxon>
    </lineage>
</organism>
<dbReference type="EMBL" id="NBSK02000005">
    <property type="protein sequence ID" value="KAJ0206356.1"/>
    <property type="molecule type" value="Genomic_DNA"/>
</dbReference>
<keyword evidence="5 7" id="KW-1133">Transmembrane helix</keyword>
<dbReference type="AlphaFoldDB" id="A0A9R1VHB6"/>
<feature type="transmembrane region" description="Helical" evidence="7">
    <location>
        <begin position="249"/>
        <end position="269"/>
    </location>
</feature>
<proteinExistence type="inferred from homology"/>
<dbReference type="InterPro" id="IPR044878">
    <property type="entry name" value="UbiA_sf"/>
</dbReference>
<comment type="subcellular location">
    <subcellularLocation>
        <location evidence="1">Plastid</location>
        <location evidence="1">Chloroplast membrane</location>
        <topology evidence="1">Multi-pass membrane protein</topology>
    </subcellularLocation>
</comment>
<accession>A0A9R1VHB6</accession>
<dbReference type="OrthoDB" id="1502398at2759"/>
<evidence type="ECO:0000256" key="5">
    <source>
        <dbReference type="ARBA" id="ARBA00022989"/>
    </source>
</evidence>
<evidence type="ECO:0000313" key="9">
    <source>
        <dbReference type="Proteomes" id="UP000235145"/>
    </source>
</evidence>
<reference evidence="8 9" key="1">
    <citation type="journal article" date="2017" name="Nat. Commun.">
        <title>Genome assembly with in vitro proximity ligation data and whole-genome triplication in lettuce.</title>
        <authorList>
            <person name="Reyes-Chin-Wo S."/>
            <person name="Wang Z."/>
            <person name="Yang X."/>
            <person name="Kozik A."/>
            <person name="Arikit S."/>
            <person name="Song C."/>
            <person name="Xia L."/>
            <person name="Froenicke L."/>
            <person name="Lavelle D.O."/>
            <person name="Truco M.J."/>
            <person name="Xia R."/>
            <person name="Zhu S."/>
            <person name="Xu C."/>
            <person name="Xu H."/>
            <person name="Xu X."/>
            <person name="Cox K."/>
            <person name="Korf I."/>
            <person name="Meyers B.C."/>
            <person name="Michelmore R.W."/>
        </authorList>
    </citation>
    <scope>NUCLEOTIDE SEQUENCE [LARGE SCALE GENOMIC DNA]</scope>
    <source>
        <strain evidence="9">cv. Salinas</strain>
        <tissue evidence="8">Seedlings</tissue>
    </source>
</reference>
<evidence type="ECO:0000256" key="7">
    <source>
        <dbReference type="SAM" id="Phobius"/>
    </source>
</evidence>
<keyword evidence="9" id="KW-1185">Reference proteome</keyword>